<accession>A0AAV2AMD1</accession>
<evidence type="ECO:0000313" key="2">
    <source>
        <dbReference type="Proteomes" id="UP001497382"/>
    </source>
</evidence>
<sequence>MTSRAQWLRSRPGVGGKNMFYLSKRACVRWETTVTSNEYQPCPRNKLVININDWSYVQPDRQTR</sequence>
<dbReference type="AlphaFoldDB" id="A0AAV2AMD1"/>
<dbReference type="EMBL" id="CAXIEN010000179">
    <property type="protein sequence ID" value="CAL1284445.1"/>
    <property type="molecule type" value="Genomic_DNA"/>
</dbReference>
<organism evidence="1 2">
    <name type="scientific">Larinioides sclopetarius</name>
    <dbReference type="NCBI Taxonomy" id="280406"/>
    <lineage>
        <taxon>Eukaryota</taxon>
        <taxon>Metazoa</taxon>
        <taxon>Ecdysozoa</taxon>
        <taxon>Arthropoda</taxon>
        <taxon>Chelicerata</taxon>
        <taxon>Arachnida</taxon>
        <taxon>Araneae</taxon>
        <taxon>Araneomorphae</taxon>
        <taxon>Entelegynae</taxon>
        <taxon>Araneoidea</taxon>
        <taxon>Araneidae</taxon>
        <taxon>Larinioides</taxon>
    </lineage>
</organism>
<evidence type="ECO:0000313" key="1">
    <source>
        <dbReference type="EMBL" id="CAL1284445.1"/>
    </source>
</evidence>
<proteinExistence type="predicted"/>
<reference evidence="1 2" key="1">
    <citation type="submission" date="2024-04" db="EMBL/GenBank/DDBJ databases">
        <authorList>
            <person name="Rising A."/>
            <person name="Reimegard J."/>
            <person name="Sonavane S."/>
            <person name="Akerstrom W."/>
            <person name="Nylinder S."/>
            <person name="Hedman E."/>
            <person name="Kallberg Y."/>
        </authorList>
    </citation>
    <scope>NUCLEOTIDE SEQUENCE [LARGE SCALE GENOMIC DNA]</scope>
</reference>
<keyword evidence="2" id="KW-1185">Reference proteome</keyword>
<comment type="caution">
    <text evidence="1">The sequence shown here is derived from an EMBL/GenBank/DDBJ whole genome shotgun (WGS) entry which is preliminary data.</text>
</comment>
<protein>
    <submittedName>
        <fullName evidence="1">Uncharacterized protein</fullName>
    </submittedName>
</protein>
<name>A0AAV2AMD1_9ARAC</name>
<dbReference type="Proteomes" id="UP001497382">
    <property type="component" value="Unassembled WGS sequence"/>
</dbReference>
<gene>
    <name evidence="1" type="ORF">LARSCL_LOCUS13150</name>
</gene>